<keyword evidence="3" id="KW-1185">Reference proteome</keyword>
<sequence length="228" mass="26798">MIININICSIFSYEWFSWCESTESRFCYLLRNELIFILHETYDQDVTFHLKKLINSSDSLLDVGSGLCQQLHLFECAQIIALEIHRPYLEHRQNRLPHIIPICENALNMGQLFLDQSISTVLFNDSLEHFDKEEATKLLEMAERIARKRVVVFTPRGFFHQQNYDFFQLGGEQFQAHRSGWEVEDFINRGYTVTLFKGFHDNRNLSFIKSYGKDHPPIDAILAWKTLG</sequence>
<gene>
    <name evidence="2" type="ORF">SAMN05444972_11021</name>
</gene>
<dbReference type="EMBL" id="FPAA01000010">
    <property type="protein sequence ID" value="SFS88685.1"/>
    <property type="molecule type" value="Genomic_DNA"/>
</dbReference>
<dbReference type="Pfam" id="PF08241">
    <property type="entry name" value="Methyltransf_11"/>
    <property type="match status" value="1"/>
</dbReference>
<dbReference type="SUPFAM" id="SSF53335">
    <property type="entry name" value="S-adenosyl-L-methionine-dependent methyltransferases"/>
    <property type="match status" value="1"/>
</dbReference>
<dbReference type="AlphaFoldDB" id="A0A1I6THN9"/>
<dbReference type="Proteomes" id="UP000198660">
    <property type="component" value="Unassembled WGS sequence"/>
</dbReference>
<dbReference type="Gene3D" id="3.40.50.150">
    <property type="entry name" value="Vaccinia Virus protein VP39"/>
    <property type="match status" value="1"/>
</dbReference>
<dbReference type="InterPro" id="IPR029063">
    <property type="entry name" value="SAM-dependent_MTases_sf"/>
</dbReference>
<protein>
    <recommendedName>
        <fullName evidence="1">Methyltransferase type 11 domain-containing protein</fullName>
    </recommendedName>
</protein>
<evidence type="ECO:0000313" key="3">
    <source>
        <dbReference type="Proteomes" id="UP000198660"/>
    </source>
</evidence>
<proteinExistence type="predicted"/>
<organism evidence="2 3">
    <name type="scientific">Marininema halotolerans</name>
    <dbReference type="NCBI Taxonomy" id="1155944"/>
    <lineage>
        <taxon>Bacteria</taxon>
        <taxon>Bacillati</taxon>
        <taxon>Bacillota</taxon>
        <taxon>Bacilli</taxon>
        <taxon>Bacillales</taxon>
        <taxon>Thermoactinomycetaceae</taxon>
        <taxon>Marininema</taxon>
    </lineage>
</organism>
<evidence type="ECO:0000259" key="1">
    <source>
        <dbReference type="Pfam" id="PF08241"/>
    </source>
</evidence>
<dbReference type="InterPro" id="IPR013216">
    <property type="entry name" value="Methyltransf_11"/>
</dbReference>
<reference evidence="3" key="1">
    <citation type="submission" date="2016-10" db="EMBL/GenBank/DDBJ databases">
        <authorList>
            <person name="Varghese N."/>
            <person name="Submissions S."/>
        </authorList>
    </citation>
    <scope>NUCLEOTIDE SEQUENCE [LARGE SCALE GENOMIC DNA]</scope>
    <source>
        <strain evidence="3">DSM 45789</strain>
    </source>
</reference>
<dbReference type="GO" id="GO:0008757">
    <property type="term" value="F:S-adenosylmethionine-dependent methyltransferase activity"/>
    <property type="evidence" value="ECO:0007669"/>
    <property type="project" value="InterPro"/>
</dbReference>
<name>A0A1I6THN9_9BACL</name>
<feature type="domain" description="Methyltransferase type 11" evidence="1">
    <location>
        <begin position="61"/>
        <end position="149"/>
    </location>
</feature>
<evidence type="ECO:0000313" key="2">
    <source>
        <dbReference type="EMBL" id="SFS88685.1"/>
    </source>
</evidence>
<accession>A0A1I6THN9</accession>
<dbReference type="RefSeq" id="WP_342743136.1">
    <property type="nucleotide sequence ID" value="NZ_FPAA01000010.1"/>
</dbReference>